<protein>
    <submittedName>
        <fullName evidence="1">Uncharacterized protein</fullName>
    </submittedName>
</protein>
<dbReference type="AlphaFoldDB" id="A0A2U3QF01"/>
<proteinExistence type="predicted"/>
<reference evidence="2" key="1">
    <citation type="submission" date="2018-03" db="EMBL/GenBank/DDBJ databases">
        <authorList>
            <person name="Zecchin S."/>
        </authorList>
    </citation>
    <scope>NUCLEOTIDE SEQUENCE [LARGE SCALE GENOMIC DNA]</scope>
</reference>
<sequence>MGVRRAIANAPARLVIKTAEVTAKVTAEGVMNKKAGINRT</sequence>
<evidence type="ECO:0000313" key="2">
    <source>
        <dbReference type="Proteomes" id="UP000245125"/>
    </source>
</evidence>
<organism evidence="1 2">
    <name type="scientific">Candidatus Sulfobium mesophilum</name>
    <dbReference type="NCBI Taxonomy" id="2016548"/>
    <lineage>
        <taxon>Bacteria</taxon>
        <taxon>Pseudomonadati</taxon>
        <taxon>Nitrospirota</taxon>
        <taxon>Nitrospiria</taxon>
        <taxon>Nitrospirales</taxon>
        <taxon>Nitrospiraceae</taxon>
        <taxon>Candidatus Sulfobium</taxon>
    </lineage>
</organism>
<evidence type="ECO:0000313" key="1">
    <source>
        <dbReference type="EMBL" id="SPP99993.1"/>
    </source>
</evidence>
<dbReference type="EMBL" id="OUUY01000053">
    <property type="protein sequence ID" value="SPP99993.1"/>
    <property type="molecule type" value="Genomic_DNA"/>
</dbReference>
<name>A0A2U3QF01_9BACT</name>
<keyword evidence="2" id="KW-1185">Reference proteome</keyword>
<gene>
    <name evidence="1" type="ORF">NBG4_1460004</name>
</gene>
<accession>A0A2U3QF01</accession>
<dbReference type="Proteomes" id="UP000245125">
    <property type="component" value="Unassembled WGS sequence"/>
</dbReference>